<name>A0A9J7ZEV2_CYPCA</name>
<feature type="region of interest" description="Disordered" evidence="1">
    <location>
        <begin position="88"/>
        <end position="112"/>
    </location>
</feature>
<keyword evidence="3" id="KW-1185">Reference proteome</keyword>
<evidence type="ECO:0000313" key="2">
    <source>
        <dbReference type="Ensembl" id="ENSCCRP00000129476.1"/>
    </source>
</evidence>
<reference evidence="2" key="1">
    <citation type="submission" date="2025-08" db="UniProtKB">
        <authorList>
            <consortium name="Ensembl"/>
        </authorList>
    </citation>
    <scope>IDENTIFICATION</scope>
</reference>
<reference evidence="2" key="2">
    <citation type="submission" date="2025-09" db="UniProtKB">
        <authorList>
            <consortium name="Ensembl"/>
        </authorList>
    </citation>
    <scope>IDENTIFICATION</scope>
</reference>
<organism evidence="2 3">
    <name type="scientific">Cyprinus carpio carpio</name>
    <dbReference type="NCBI Taxonomy" id="630221"/>
    <lineage>
        <taxon>Eukaryota</taxon>
        <taxon>Metazoa</taxon>
        <taxon>Chordata</taxon>
        <taxon>Craniata</taxon>
        <taxon>Vertebrata</taxon>
        <taxon>Euteleostomi</taxon>
        <taxon>Actinopterygii</taxon>
        <taxon>Neopterygii</taxon>
        <taxon>Teleostei</taxon>
        <taxon>Ostariophysi</taxon>
        <taxon>Cypriniformes</taxon>
        <taxon>Cyprinidae</taxon>
        <taxon>Cyprininae</taxon>
        <taxon>Cyprinus</taxon>
    </lineage>
</organism>
<dbReference type="GeneTree" id="ENSGT01040000241112"/>
<accession>A0A9J7ZEV2</accession>
<feature type="compositionally biased region" description="Basic and acidic residues" evidence="1">
    <location>
        <begin position="96"/>
        <end position="112"/>
    </location>
</feature>
<dbReference type="Pfam" id="PF08524">
    <property type="entry name" value="rRNA_processing"/>
    <property type="match status" value="1"/>
</dbReference>
<dbReference type="AlphaFoldDB" id="A0A9J7ZEV2"/>
<dbReference type="Proteomes" id="UP001108240">
    <property type="component" value="Unplaced"/>
</dbReference>
<protein>
    <recommendedName>
        <fullName evidence="4">Thyroid transcription factor 1-associated protein 26</fullName>
    </recommendedName>
</protein>
<evidence type="ECO:0000256" key="1">
    <source>
        <dbReference type="SAM" id="MobiDB-lite"/>
    </source>
</evidence>
<sequence length="155" mass="18815">VGPFRQKGQRSYLQNMLRDVISLFPGHLCHRRGCFLPRGVHRLRSRLTPHHDMLHFSNKKRNCRLEEEYPEHLRHLYLAERELLDEEEQEKKKKRFNEPAESDRYSNTQREEALKKYKEKKTATYQLLKRKTKKGQPNLNLHMELLLQKIEAQRK</sequence>
<evidence type="ECO:0000313" key="3">
    <source>
        <dbReference type="Proteomes" id="UP001108240"/>
    </source>
</evidence>
<dbReference type="Ensembl" id="ENSCCRT00000200022.1">
    <property type="protein sequence ID" value="ENSCCRP00000129476.1"/>
    <property type="gene ID" value="ENSCCRG00000055807.1"/>
</dbReference>
<dbReference type="InterPro" id="IPR013730">
    <property type="entry name" value="Fyv7/TAP26"/>
</dbReference>
<proteinExistence type="predicted"/>
<evidence type="ECO:0008006" key="4">
    <source>
        <dbReference type="Google" id="ProtNLM"/>
    </source>
</evidence>